<evidence type="ECO:0000313" key="2">
    <source>
        <dbReference type="Proteomes" id="UP000306319"/>
    </source>
</evidence>
<accession>A0AC61RKJ4</accession>
<reference evidence="1" key="1">
    <citation type="submission" date="2019-04" db="EMBL/GenBank/DDBJ databases">
        <title>Microbes associate with the intestines of laboratory mice.</title>
        <authorList>
            <person name="Navarre W."/>
            <person name="Wong E."/>
            <person name="Huang K."/>
            <person name="Tropini C."/>
            <person name="Ng K."/>
            <person name="Yu B."/>
        </authorList>
    </citation>
    <scope>NUCLEOTIDE SEQUENCE</scope>
    <source>
        <strain evidence="1">NM04_E33</strain>
    </source>
</reference>
<comment type="caution">
    <text evidence="1">The sequence shown here is derived from an EMBL/GenBank/DDBJ whole genome shotgun (WGS) entry which is preliminary data.</text>
</comment>
<organism evidence="1 2">
    <name type="scientific">Lepagella muris</name>
    <dbReference type="NCBI Taxonomy" id="3032870"/>
    <lineage>
        <taxon>Bacteria</taxon>
        <taxon>Pseudomonadati</taxon>
        <taxon>Bacteroidota</taxon>
        <taxon>Bacteroidia</taxon>
        <taxon>Bacteroidales</taxon>
        <taxon>Muribaculaceae</taxon>
        <taxon>Lepagella</taxon>
    </lineage>
</organism>
<keyword evidence="2" id="KW-1185">Reference proteome</keyword>
<dbReference type="EMBL" id="SRYB01000002">
    <property type="protein sequence ID" value="TGY80661.1"/>
    <property type="molecule type" value="Genomic_DNA"/>
</dbReference>
<proteinExistence type="predicted"/>
<dbReference type="Proteomes" id="UP000306319">
    <property type="component" value="Unassembled WGS sequence"/>
</dbReference>
<name>A0AC61RKJ4_9BACT</name>
<protein>
    <submittedName>
        <fullName evidence="1">Cell surface protein SprA</fullName>
    </submittedName>
</protein>
<gene>
    <name evidence="1" type="primary">sprA</name>
    <name evidence="1" type="ORF">E5331_01735</name>
</gene>
<sequence>MTLAVSVLCVAQYKREILPPPPPPTEESVAGASGTDSAVMRSAVRRTLPTSYEDYAGREYAADLSTPSNIKTEAVYDPELGMYVLRTRVGDREVVTPYMMTPEEYGKILTRRDMYGYFRSRNAEIFENRDNEKFNLFDMNFALGPLEKVFGPGGVRLTTQGSVQLSMGIKSNKTDNPALSLRSRRKTFLNFDQKIQATVAASVGDKMKFNMTYNTDATFDFDSKNLKLNYEGKEDEIIKSIEAGNVSMTTGSSLIRGGTSLFGLKTKLQFGKLTLTGLVSQQNSESKSVNTQGGVQRTPFSIKADNYDANRHFFLAQYFYDHYDEFASKLPHVSSGINITRIEVWITNKSNRYEESRNFVGFMDIGENSRLANDYWKPNLSENVPSNRSNNLLDVIKSDYPDARNINQVTQVLAPLQNYGITGGKDFEKVESARLLRSSEYSLNSTLGYISLKSALNTDEVLAVAFEYTYQGKVYQVGEFSSDVTSTNQCLYLKMLRGTTVSPALPMWKLMMKNVYALGAYQLQRKNFKLNIKYLSDTTGTEINYLPIPSVSNKPILQLMNLDRLDSNQESNPDGFFDFIEGYTVDASNGKIIFPVAEPFGSNLERKIGDPAIAAAYVYKELYDSTLVVARQFADKNKFSLVGEYQASNGAQIRLNAMNVPRGSVVVMAGGVVLTENSDYTVDYSMGIVTITNQSIIDSGTNVSVTLENQSLYSMQRKTLLGLDAQYKFNKDFTLGGTILHFSEKALTEKVNIGEEVINNTMFGVNLSYNKDFMWLTNLLNKVPTINAVSPSSLRLSAEFARLVPHSQKSGSTRGSSYIDDFESTQISTDLRNPYSWTLASTPYDGGADALFPEAALSDNVDYGKNRALLAWNYIDRMWTQKNSSMLPGYLRNDLKQLSNPYVREITVREIYPGRDQVYGESNYVQTLNLSFYPTERGPYNLDADNIDERGRLLNPEKRWGGIMRKMDNTNFESSNVEYLQFWMLDPFLDPENPNRDGGDLYFNFGEVSEDILKDGMKSYENGIPIDGNTQFLTETKWGRVSSQNSLTYAFENGPDARLKQDVGLDGLPNEDEYGFSSYSEYLAKLRSKLPASTITEMQDDPFSAMNDPAGDNYFFYRSPYYDEQRTSILDRYKHYNGVEGNSLSPDQSDNPYYQSSRSVPDVEDINQDNTLNEYERYFQYRVSIRPEDLEVGKNYIADRRETVVTTREGPATVVWYLFKIPLGQPEKVVGDIKDFSTIRFARMFMTGFREVTHLRFASLELVRGEWRDYKFNLNSRDDSPAEGELDMSVVNIEENSGRKPVNYVLPPDVSRIQDASQSQATQLNEQSLQMKLTGLQPGDGRGAYKNTQLDLRIYRRMQMWVHAEAPIDDKTNLKNGDLALFVRVGSDVKNNYYEYEIPLELTPPGSYDNYSSEDRNIVWPISNFLNVPFDVFTDIKVARNRDKSMRVDGVGYNVLYSMRDPNNDHNTVSVLGNPSLSDVRTMLIGIRNKSNSVKDGTIWVNELRVTDFNESGGWAANVNANLTMSDLGMMNFSMHKETAGFGGVDQGLSSRRLDDYEQYNFAVQGDVGKVFPAAAKLSAPVYYSRSHERTTPKYNPLDQDILLKDALDAAATKHERDSIKGFAVTQKRVESFSLSNLKFNVQSKNPMPWDPANFQLSFSFNKQRNADPNTEYQNTYDYRGSFQYTWNPYIKPLKPFSFIKGKGKTAKFFKDWGINWLPSNITFFTNITRYYYEEQTRSEVDVDFQLPVQVSKNFLWDRQLNLTWNLLQSLSLSFASNTTARIEETIGAVNKRLFPDKYRDWKDTVWSSIKGLGTPWNYNQTFTGTYRAPFNKIPVLDYLTGSVSYTSTYRWDKGSTVDDVYLGNSIQNQTTWNADARLNFETLYNKSKYLQNINKRFAKTSARTRKQTAQTRRPIAKKFERAINLSADTSTLVKHNLKTKKVKVNATEKDKPLKLETRVVDENTIEILTRGEHNIKLTVREDSKEPKKSFMKELTDHALRFAMMPRSLSFKWRSSHSLNLPQFSPNVGDVFGQSNKYGPMAPGLDFAFGFYDETYVSKALDRGWLLTGADMTSPAVWNQGKEFNFELTLEPVRGLKIVLTSNLTDNRTRQMQFMFDGMPTTHTGSYTRTHVAIASALRSSKADNGYSSEAFTKFLDYIPVITQRIESRYAGTTYPDAGFISDTPLAGTPYNPATGGVSPTSSDVLIPAFIAAYSGYSPDKVTLQHFPGLEAMRPNWRVTYDGFMQLGNMSKIFKTFTVNHAYQCTYSVGSYSSFMNWVGIAGNGMGFAYDELTQNPIPSSPYNISSVAITEKFAPLIGVNMTFKNDISVNAEYRDARTLNLNTSAGQIVETTSRQLSVGAGWKLADFSKIIKIGSKQGGISNDLTVNLDFAYSNNLSLIRRIETAYTQPTQGTKTFSVNFMASYQLSKKITLSAFFDHQANTPLVSNSAYPTTNSNYGIAINVSLAR</sequence>
<evidence type="ECO:0000313" key="1">
    <source>
        <dbReference type="EMBL" id="TGY80661.1"/>
    </source>
</evidence>